<gene>
    <name evidence="3" type="ORF">V6N12_016120</name>
</gene>
<feature type="region of interest" description="Disordered" evidence="1">
    <location>
        <begin position="94"/>
        <end position="123"/>
    </location>
</feature>
<feature type="chain" id="PRO_5047366993" evidence="2">
    <location>
        <begin position="24"/>
        <end position="123"/>
    </location>
</feature>
<comment type="caution">
    <text evidence="3">The sequence shown here is derived from an EMBL/GenBank/DDBJ whole genome shotgun (WGS) entry which is preliminary data.</text>
</comment>
<dbReference type="PANTHER" id="PTHR36313:SF2">
    <property type="match status" value="1"/>
</dbReference>
<sequence>MVSVRAFTFALVFIMVLVGKSSARRPHGSGTETTLVADHGTAKKNLAKSGKEVSVNSRLEARKMMLKEGSDREESANVAGYSDQSVGKKAILKRKQNHHRNTGGFSAFSADYHVPKPHPPKHN</sequence>
<evidence type="ECO:0000313" key="3">
    <source>
        <dbReference type="EMBL" id="KAK8515814.1"/>
    </source>
</evidence>
<evidence type="ECO:0000313" key="4">
    <source>
        <dbReference type="Proteomes" id="UP001472677"/>
    </source>
</evidence>
<dbReference type="Proteomes" id="UP001472677">
    <property type="component" value="Unassembled WGS sequence"/>
</dbReference>
<feature type="signal peptide" evidence="2">
    <location>
        <begin position="1"/>
        <end position="23"/>
    </location>
</feature>
<dbReference type="PANTHER" id="PTHR36313">
    <property type="entry name" value="ROOT MERISTEM GROWTH FACTOR 2"/>
    <property type="match status" value="1"/>
</dbReference>
<dbReference type="EMBL" id="JBBPBM010000062">
    <property type="protein sequence ID" value="KAK8515814.1"/>
    <property type="molecule type" value="Genomic_DNA"/>
</dbReference>
<dbReference type="InterPro" id="IPR038804">
    <property type="entry name" value="RGF3"/>
</dbReference>
<protein>
    <submittedName>
        <fullName evidence="3">Uncharacterized protein</fullName>
    </submittedName>
</protein>
<evidence type="ECO:0000256" key="1">
    <source>
        <dbReference type="SAM" id="MobiDB-lite"/>
    </source>
</evidence>
<evidence type="ECO:0000256" key="2">
    <source>
        <dbReference type="SAM" id="SignalP"/>
    </source>
</evidence>
<name>A0ABR2C8S6_9ROSI</name>
<proteinExistence type="predicted"/>
<keyword evidence="2" id="KW-0732">Signal</keyword>
<organism evidence="3 4">
    <name type="scientific">Hibiscus sabdariffa</name>
    <name type="common">roselle</name>
    <dbReference type="NCBI Taxonomy" id="183260"/>
    <lineage>
        <taxon>Eukaryota</taxon>
        <taxon>Viridiplantae</taxon>
        <taxon>Streptophyta</taxon>
        <taxon>Embryophyta</taxon>
        <taxon>Tracheophyta</taxon>
        <taxon>Spermatophyta</taxon>
        <taxon>Magnoliopsida</taxon>
        <taxon>eudicotyledons</taxon>
        <taxon>Gunneridae</taxon>
        <taxon>Pentapetalae</taxon>
        <taxon>rosids</taxon>
        <taxon>malvids</taxon>
        <taxon>Malvales</taxon>
        <taxon>Malvaceae</taxon>
        <taxon>Malvoideae</taxon>
        <taxon>Hibiscus</taxon>
    </lineage>
</organism>
<reference evidence="3 4" key="1">
    <citation type="journal article" date="2024" name="G3 (Bethesda)">
        <title>Genome assembly of Hibiscus sabdariffa L. provides insights into metabolisms of medicinal natural products.</title>
        <authorList>
            <person name="Kim T."/>
        </authorList>
    </citation>
    <scope>NUCLEOTIDE SEQUENCE [LARGE SCALE GENOMIC DNA]</scope>
    <source>
        <strain evidence="3">TK-2024</strain>
        <tissue evidence="3">Old leaves</tissue>
    </source>
</reference>
<accession>A0ABR2C8S6</accession>
<keyword evidence="4" id="KW-1185">Reference proteome</keyword>